<dbReference type="AlphaFoldDB" id="M3FZ17"/>
<accession>M3FZ17</accession>
<feature type="compositionally biased region" description="Low complexity" evidence="1">
    <location>
        <begin position="38"/>
        <end position="55"/>
    </location>
</feature>
<dbReference type="Proteomes" id="UP000030760">
    <property type="component" value="Unassembled WGS sequence"/>
</dbReference>
<evidence type="ECO:0000313" key="3">
    <source>
        <dbReference type="Proteomes" id="UP000030760"/>
    </source>
</evidence>
<gene>
    <name evidence="2" type="ORF">SBD_0191</name>
</gene>
<dbReference type="GeneID" id="96271661"/>
<dbReference type="EMBL" id="KB405056">
    <property type="protein sequence ID" value="EMF57519.1"/>
    <property type="molecule type" value="Genomic_DNA"/>
</dbReference>
<name>M3FZ17_9ACTN</name>
<reference evidence="3" key="1">
    <citation type="journal article" date="2013" name="Genome Announc.">
        <title>Draft Genome Sequence of Streptomyces bottropensis ATCC 25435, a Bottromycin-Producing Actinomycete.</title>
        <authorList>
            <person name="Zhang H."/>
            <person name="Zhou W."/>
            <person name="Zhuang Y."/>
            <person name="Liang X."/>
            <person name="Liu T."/>
        </authorList>
    </citation>
    <scope>NUCLEOTIDE SEQUENCE [LARGE SCALE GENOMIC DNA]</scope>
    <source>
        <strain evidence="3">ATCC 25435</strain>
    </source>
</reference>
<protein>
    <submittedName>
        <fullName evidence="2">Uncharacterized protein</fullName>
    </submittedName>
</protein>
<feature type="region of interest" description="Disordered" evidence="1">
    <location>
        <begin position="1"/>
        <end position="64"/>
    </location>
</feature>
<sequence length="64" mass="6344">MPKIGGRGAEQPCPQGAASSSATGARRLRGDPGRPRGPDALVTATAVTPLAVGAPGRYTHPGKP</sequence>
<organism evidence="2 3">
    <name type="scientific">Streptomyces bottropensis ATCC 25435</name>
    <dbReference type="NCBI Taxonomy" id="1054862"/>
    <lineage>
        <taxon>Bacteria</taxon>
        <taxon>Bacillati</taxon>
        <taxon>Actinomycetota</taxon>
        <taxon>Actinomycetes</taxon>
        <taxon>Kitasatosporales</taxon>
        <taxon>Streptomycetaceae</taxon>
        <taxon>Streptomyces</taxon>
    </lineage>
</organism>
<proteinExistence type="predicted"/>
<evidence type="ECO:0000256" key="1">
    <source>
        <dbReference type="SAM" id="MobiDB-lite"/>
    </source>
</evidence>
<feature type="compositionally biased region" description="Low complexity" evidence="1">
    <location>
        <begin position="16"/>
        <end position="25"/>
    </location>
</feature>
<evidence type="ECO:0000313" key="2">
    <source>
        <dbReference type="EMBL" id="EMF57519.1"/>
    </source>
</evidence>
<feature type="compositionally biased region" description="Basic and acidic residues" evidence="1">
    <location>
        <begin position="28"/>
        <end position="37"/>
    </location>
</feature>
<dbReference type="RefSeq" id="WP_005473720.1">
    <property type="nucleotide sequence ID" value="NZ_KB405056.1"/>
</dbReference>